<evidence type="ECO:0000256" key="8">
    <source>
        <dbReference type="SAM" id="MobiDB-lite"/>
    </source>
</evidence>
<dbReference type="Pfam" id="PF00691">
    <property type="entry name" value="OmpA"/>
    <property type="match status" value="1"/>
</dbReference>
<dbReference type="Pfam" id="PF13677">
    <property type="entry name" value="MotB_plug"/>
    <property type="match status" value="1"/>
</dbReference>
<dbReference type="PANTHER" id="PTHR30329:SF21">
    <property type="entry name" value="LIPOPROTEIN YIAD-RELATED"/>
    <property type="match status" value="1"/>
</dbReference>
<feature type="domain" description="OmpA-like" evidence="9">
    <location>
        <begin position="173"/>
        <end position="292"/>
    </location>
</feature>
<comment type="caution">
    <text evidence="10">The sequence shown here is derived from an EMBL/GenBank/DDBJ whole genome shotgun (WGS) entry which is preliminary data.</text>
</comment>
<dbReference type="PANTHER" id="PTHR30329">
    <property type="entry name" value="STATOR ELEMENT OF FLAGELLAR MOTOR COMPLEX"/>
    <property type="match status" value="1"/>
</dbReference>
<keyword evidence="10" id="KW-0282">Flagellum</keyword>
<evidence type="ECO:0000256" key="1">
    <source>
        <dbReference type="ARBA" id="ARBA00004162"/>
    </source>
</evidence>
<dbReference type="AlphaFoldDB" id="A0A7C9QTU6"/>
<accession>A0A7C9QTU6</accession>
<dbReference type="InterPro" id="IPR006665">
    <property type="entry name" value="OmpA-like"/>
</dbReference>
<evidence type="ECO:0000256" key="2">
    <source>
        <dbReference type="ARBA" id="ARBA00008914"/>
    </source>
</evidence>
<keyword evidence="10" id="KW-0966">Cell projection</keyword>
<proteinExistence type="inferred from homology"/>
<feature type="compositionally biased region" description="Gly residues" evidence="8">
    <location>
        <begin position="72"/>
        <end position="82"/>
    </location>
</feature>
<evidence type="ECO:0000313" key="10">
    <source>
        <dbReference type="EMBL" id="NFV80518.1"/>
    </source>
</evidence>
<keyword evidence="3" id="KW-1003">Cell membrane</keyword>
<evidence type="ECO:0000256" key="5">
    <source>
        <dbReference type="ARBA" id="ARBA00022989"/>
    </source>
</evidence>
<evidence type="ECO:0000256" key="4">
    <source>
        <dbReference type="ARBA" id="ARBA00022692"/>
    </source>
</evidence>
<dbReference type="GO" id="GO:0005886">
    <property type="term" value="C:plasma membrane"/>
    <property type="evidence" value="ECO:0007669"/>
    <property type="project" value="UniProtKB-SubCell"/>
</dbReference>
<dbReference type="SUPFAM" id="SSF103088">
    <property type="entry name" value="OmpA-like"/>
    <property type="match status" value="1"/>
</dbReference>
<gene>
    <name evidence="10" type="primary">motB</name>
    <name evidence="10" type="ORF">G4223_10395</name>
</gene>
<dbReference type="CDD" id="cd07185">
    <property type="entry name" value="OmpA_C-like"/>
    <property type="match status" value="1"/>
</dbReference>
<protein>
    <submittedName>
        <fullName evidence="10">Flagellar motor protein MotB</fullName>
    </submittedName>
</protein>
<comment type="similarity">
    <text evidence="2">Belongs to the MotB family.</text>
</comment>
<feature type="compositionally biased region" description="Polar residues" evidence="8">
    <location>
        <begin position="87"/>
        <end position="96"/>
    </location>
</feature>
<keyword evidence="10" id="KW-0969">Cilium</keyword>
<comment type="subcellular location">
    <subcellularLocation>
        <location evidence="1">Cell membrane</location>
        <topology evidence="1">Single-pass membrane protein</topology>
    </subcellularLocation>
</comment>
<feature type="region of interest" description="Disordered" evidence="8">
    <location>
        <begin position="72"/>
        <end position="124"/>
    </location>
</feature>
<dbReference type="InterPro" id="IPR036737">
    <property type="entry name" value="OmpA-like_sf"/>
</dbReference>
<dbReference type="Proteomes" id="UP000480684">
    <property type="component" value="Unassembled WGS sequence"/>
</dbReference>
<organism evidence="10 11">
    <name type="scientific">Magnetospirillum aberrantis SpK</name>
    <dbReference type="NCBI Taxonomy" id="908842"/>
    <lineage>
        <taxon>Bacteria</taxon>
        <taxon>Pseudomonadati</taxon>
        <taxon>Pseudomonadota</taxon>
        <taxon>Alphaproteobacteria</taxon>
        <taxon>Rhodospirillales</taxon>
        <taxon>Rhodospirillaceae</taxon>
        <taxon>Magnetospirillum</taxon>
    </lineage>
</organism>
<evidence type="ECO:0000256" key="6">
    <source>
        <dbReference type="ARBA" id="ARBA00023136"/>
    </source>
</evidence>
<keyword evidence="11" id="KW-1185">Reference proteome</keyword>
<evidence type="ECO:0000259" key="9">
    <source>
        <dbReference type="PROSITE" id="PS51123"/>
    </source>
</evidence>
<sequence length="295" mass="31772">MVENAPVIIKRPKKVVGGEHHGGAWKVAYADFVTAMWAFFMLLWLLSSVTEEQLQGISNYFAPTMASKSQSGAGGMLGGQTIGEGAQMSNTSSPSLVQHLPPSSVGPGGEDLTTPSTEPTEGMGEKEFKAALAEREQARFDKARNVLETAVRGIPELKQFQGSMLVDNTPEGLRIQLTDQEGLAMFPLGSSAMYGHTRALLDVIARVVNQLPNNVTVAGHTDATPFQDPSGYGNWELSADRALAARRGLVASGVPERKIRRVLGVSDQEPLDADNPKAPRNRRISIVVLRENEVP</sequence>
<dbReference type="InterPro" id="IPR050330">
    <property type="entry name" value="Bact_OuterMem_StrucFunc"/>
</dbReference>
<evidence type="ECO:0000256" key="3">
    <source>
        <dbReference type="ARBA" id="ARBA00022475"/>
    </source>
</evidence>
<dbReference type="Gene3D" id="3.30.1330.60">
    <property type="entry name" value="OmpA-like domain"/>
    <property type="match status" value="1"/>
</dbReference>
<keyword evidence="4" id="KW-0812">Transmembrane</keyword>
<reference evidence="10 11" key="1">
    <citation type="submission" date="2020-02" db="EMBL/GenBank/DDBJ databases">
        <authorList>
            <person name="Dziuba M."/>
            <person name="Kuznetsov B."/>
            <person name="Mardanov A."/>
            <person name="Ravin N."/>
            <person name="Grouzdev D."/>
        </authorList>
    </citation>
    <scope>NUCLEOTIDE SEQUENCE [LARGE SCALE GENOMIC DNA]</scope>
    <source>
        <strain evidence="10 11">SpK</strain>
    </source>
</reference>
<dbReference type="PROSITE" id="PS51123">
    <property type="entry name" value="OMPA_2"/>
    <property type="match status" value="1"/>
</dbReference>
<name>A0A7C9QTU6_9PROT</name>
<keyword evidence="5" id="KW-1133">Transmembrane helix</keyword>
<keyword evidence="6 7" id="KW-0472">Membrane</keyword>
<dbReference type="EMBL" id="JAAIYP010000037">
    <property type="protein sequence ID" value="NFV80518.1"/>
    <property type="molecule type" value="Genomic_DNA"/>
</dbReference>
<evidence type="ECO:0000256" key="7">
    <source>
        <dbReference type="PROSITE-ProRule" id="PRU00473"/>
    </source>
</evidence>
<evidence type="ECO:0000313" key="11">
    <source>
        <dbReference type="Proteomes" id="UP000480684"/>
    </source>
</evidence>
<dbReference type="InterPro" id="IPR025713">
    <property type="entry name" value="MotB-like_N_dom"/>
</dbReference>